<comment type="similarity">
    <text evidence="1 7">Belongs to the RecO family.</text>
</comment>
<dbReference type="KEGG" id="aft:BBF96_06965"/>
<dbReference type="GO" id="GO:0006302">
    <property type="term" value="P:double-strand break repair"/>
    <property type="evidence" value="ECO:0007669"/>
    <property type="project" value="TreeGrafter"/>
</dbReference>
<dbReference type="InterPro" id="IPR012340">
    <property type="entry name" value="NA-bd_OB-fold"/>
</dbReference>
<evidence type="ECO:0000256" key="5">
    <source>
        <dbReference type="ARBA" id="ARBA00023204"/>
    </source>
</evidence>
<sequence>MSLYKTEGVVLHQFELGEADKIITYYTRDRGKIRVVAKGVRRTLSSKASSTQLFTYADLLIYRGKSLDKLSQTSIKESFSKLREDLLRMAYGTYILDLVKELTVEEDPNEAMFVLLLKTLHLLMETDDLELITRIFEIRAMTLMGFRPVLDRCLECGGLISEDRLKFHPGSGGLVCSECGAKMSGRTVNISRGTVEIMKRFLISNYTQLMKLKLPEYAQRELEMVMELFVQYHLDHNLKSLDFLKSVKEMDK</sequence>
<keyword evidence="3 7" id="KW-0227">DNA damage</keyword>
<feature type="domain" description="DNA replication/recombination mediator RecO N-terminal" evidence="8">
    <location>
        <begin position="1"/>
        <end position="79"/>
    </location>
</feature>
<evidence type="ECO:0000259" key="8">
    <source>
        <dbReference type="Pfam" id="PF11967"/>
    </source>
</evidence>
<evidence type="ECO:0000256" key="4">
    <source>
        <dbReference type="ARBA" id="ARBA00023172"/>
    </source>
</evidence>
<dbReference type="OrthoDB" id="9797083at2"/>
<evidence type="ECO:0000256" key="6">
    <source>
        <dbReference type="ARBA" id="ARBA00033409"/>
    </source>
</evidence>
<dbReference type="HAMAP" id="MF_00201">
    <property type="entry name" value="RecO"/>
    <property type="match status" value="1"/>
</dbReference>
<dbReference type="EMBL" id="CP016379">
    <property type="protein sequence ID" value="AZR73145.1"/>
    <property type="molecule type" value="Genomic_DNA"/>
</dbReference>
<dbReference type="PANTHER" id="PTHR33991">
    <property type="entry name" value="DNA REPAIR PROTEIN RECO"/>
    <property type="match status" value="1"/>
</dbReference>
<dbReference type="Pfam" id="PF02565">
    <property type="entry name" value="RecO_C"/>
    <property type="match status" value="1"/>
</dbReference>
<evidence type="ECO:0000256" key="7">
    <source>
        <dbReference type="HAMAP-Rule" id="MF_00201"/>
    </source>
</evidence>
<dbReference type="RefSeq" id="WP_127016479.1">
    <property type="nucleotide sequence ID" value="NZ_CP016379.1"/>
</dbReference>
<proteinExistence type="inferred from homology"/>
<comment type="function">
    <text evidence="7">Involved in DNA repair and RecF pathway recombination.</text>
</comment>
<dbReference type="AlphaFoldDB" id="A0A3S9SXY6"/>
<name>A0A3S9SXY6_9FIRM</name>
<dbReference type="Gene3D" id="1.20.1440.120">
    <property type="entry name" value="Recombination protein O, C-terminal domain"/>
    <property type="match status" value="1"/>
</dbReference>
<dbReference type="InterPro" id="IPR003717">
    <property type="entry name" value="RecO"/>
</dbReference>
<evidence type="ECO:0000313" key="10">
    <source>
        <dbReference type="Proteomes" id="UP000267250"/>
    </source>
</evidence>
<keyword evidence="4 7" id="KW-0233">DNA recombination</keyword>
<dbReference type="SUPFAM" id="SSF57863">
    <property type="entry name" value="ArfGap/RecO-like zinc finger"/>
    <property type="match status" value="1"/>
</dbReference>
<dbReference type="PANTHER" id="PTHR33991:SF1">
    <property type="entry name" value="DNA REPAIR PROTEIN RECO"/>
    <property type="match status" value="1"/>
</dbReference>
<evidence type="ECO:0000256" key="3">
    <source>
        <dbReference type="ARBA" id="ARBA00022763"/>
    </source>
</evidence>
<dbReference type="InterPro" id="IPR042242">
    <property type="entry name" value="RecO_C"/>
</dbReference>
<organism evidence="9 10">
    <name type="scientific">Anoxybacter fermentans</name>
    <dbReference type="NCBI Taxonomy" id="1323375"/>
    <lineage>
        <taxon>Bacteria</taxon>
        <taxon>Bacillati</taxon>
        <taxon>Bacillota</taxon>
        <taxon>Clostridia</taxon>
        <taxon>Halanaerobiales</taxon>
        <taxon>Anoxybacter</taxon>
    </lineage>
</organism>
<protein>
    <recommendedName>
        <fullName evidence="2 7">DNA repair protein RecO</fullName>
    </recommendedName>
    <alternativeName>
        <fullName evidence="6 7">Recombination protein O</fullName>
    </alternativeName>
</protein>
<dbReference type="GO" id="GO:0043590">
    <property type="term" value="C:bacterial nucleoid"/>
    <property type="evidence" value="ECO:0007669"/>
    <property type="project" value="TreeGrafter"/>
</dbReference>
<reference evidence="9 10" key="1">
    <citation type="submission" date="2016-07" db="EMBL/GenBank/DDBJ databases">
        <title>Genome and transcriptome analysis of iron-reducing fermentative bacteria Anoxybacter fermentans.</title>
        <authorList>
            <person name="Zeng X."/>
            <person name="Shao Z."/>
        </authorList>
    </citation>
    <scope>NUCLEOTIDE SEQUENCE [LARGE SCALE GENOMIC DNA]</scope>
    <source>
        <strain evidence="9 10">DY22613</strain>
    </source>
</reference>
<dbReference type="NCBIfam" id="TIGR00613">
    <property type="entry name" value="reco"/>
    <property type="match status" value="1"/>
</dbReference>
<accession>A0A3S9SXY6</accession>
<dbReference type="Pfam" id="PF11967">
    <property type="entry name" value="RecO_N"/>
    <property type="match status" value="1"/>
</dbReference>
<dbReference type="SUPFAM" id="SSF50249">
    <property type="entry name" value="Nucleic acid-binding proteins"/>
    <property type="match status" value="1"/>
</dbReference>
<keyword evidence="5 7" id="KW-0234">DNA repair</keyword>
<evidence type="ECO:0000313" key="9">
    <source>
        <dbReference type="EMBL" id="AZR73145.1"/>
    </source>
</evidence>
<evidence type="ECO:0000256" key="2">
    <source>
        <dbReference type="ARBA" id="ARBA00021310"/>
    </source>
</evidence>
<keyword evidence="10" id="KW-1185">Reference proteome</keyword>
<evidence type="ECO:0000256" key="1">
    <source>
        <dbReference type="ARBA" id="ARBA00007452"/>
    </source>
</evidence>
<dbReference type="Proteomes" id="UP000267250">
    <property type="component" value="Chromosome"/>
</dbReference>
<gene>
    <name evidence="7" type="primary">recO</name>
    <name evidence="9" type="ORF">BBF96_06965</name>
</gene>
<dbReference type="GO" id="GO:0006310">
    <property type="term" value="P:DNA recombination"/>
    <property type="evidence" value="ECO:0007669"/>
    <property type="project" value="UniProtKB-UniRule"/>
</dbReference>
<dbReference type="InterPro" id="IPR022572">
    <property type="entry name" value="DNA_rep/recomb_RecO_N"/>
</dbReference>
<dbReference type="Gene3D" id="2.40.50.140">
    <property type="entry name" value="Nucleic acid-binding proteins"/>
    <property type="match status" value="1"/>
</dbReference>
<dbReference type="InterPro" id="IPR037278">
    <property type="entry name" value="ARFGAP/RecO"/>
</dbReference>